<dbReference type="CDD" id="cd16407">
    <property type="entry name" value="ParB_N_like"/>
    <property type="match status" value="1"/>
</dbReference>
<keyword evidence="2" id="KW-0159">Chromosome partition</keyword>
<dbReference type="AlphaFoldDB" id="E7GFK1"/>
<dbReference type="InterPro" id="IPR036086">
    <property type="entry name" value="ParB/Sulfiredoxin_sf"/>
</dbReference>
<evidence type="ECO:0000313" key="4">
    <source>
        <dbReference type="EMBL" id="EFW03262.1"/>
    </source>
</evidence>
<feature type="domain" description="ParB-like N-terminal" evidence="3">
    <location>
        <begin position="25"/>
        <end position="115"/>
    </location>
</feature>
<dbReference type="Gene3D" id="3.90.1530.30">
    <property type="match status" value="1"/>
</dbReference>
<dbReference type="GO" id="GO:0003677">
    <property type="term" value="F:DNA binding"/>
    <property type="evidence" value="ECO:0007669"/>
    <property type="project" value="InterPro"/>
</dbReference>
<keyword evidence="5" id="KW-1185">Reference proteome</keyword>
<proteinExistence type="inferred from homology"/>
<dbReference type="PANTHER" id="PTHR33375">
    <property type="entry name" value="CHROMOSOME-PARTITIONING PROTEIN PARB-RELATED"/>
    <property type="match status" value="1"/>
</dbReference>
<dbReference type="HOGENOM" id="CLU_023853_5_0_9"/>
<evidence type="ECO:0000256" key="1">
    <source>
        <dbReference type="ARBA" id="ARBA00006295"/>
    </source>
</evidence>
<dbReference type="SUPFAM" id="SSF109709">
    <property type="entry name" value="KorB DNA-binding domain-like"/>
    <property type="match status" value="1"/>
</dbReference>
<dbReference type="EMBL" id="ADKX01000049">
    <property type="protein sequence ID" value="EFW03262.1"/>
    <property type="molecule type" value="Genomic_DNA"/>
</dbReference>
<comment type="caution">
    <text evidence="4">The sequence shown here is derived from an EMBL/GenBank/DDBJ whole genome shotgun (WGS) entry which is preliminary data.</text>
</comment>
<sequence>MPLPKLDDLFTTEEERTNDKLEKVIDIKISDIDDFPDHPFKVIENEDMFNMRDSIKENGVLVPALVRQKPDGRYEMVSGHRRKYASQLANNETLPCIVRDLTDDEAVIIMVDSNLQREEILPSEKAFAYKMKLEALTHQGKRTDLTSAQVGEKLESKYSVQLLAEEVGDSRSQIQRFIRLTALIPELLDLVDEKQIALSPAVELSFLKDEEQYAVLDCIECNVATPSHAQAIRLKKMSQEGTLTTDEIEDFLSEEKPNQIPKMKFNADRIRNVLPKNIEEKKIEDFVVNAIEFYGKHLQRQKSMDAR</sequence>
<dbReference type="InterPro" id="IPR003115">
    <property type="entry name" value="ParB_N"/>
</dbReference>
<dbReference type="Proteomes" id="UP000003157">
    <property type="component" value="Unassembled WGS sequence"/>
</dbReference>
<evidence type="ECO:0000313" key="5">
    <source>
        <dbReference type="Proteomes" id="UP000003157"/>
    </source>
</evidence>
<dbReference type="NCBIfam" id="TIGR00180">
    <property type="entry name" value="parB_part"/>
    <property type="match status" value="1"/>
</dbReference>
<dbReference type="PANTHER" id="PTHR33375:SF1">
    <property type="entry name" value="CHROMOSOME-PARTITIONING PROTEIN PARB-RELATED"/>
    <property type="match status" value="1"/>
</dbReference>
<dbReference type="STRING" id="100884.GCA_000269565_00569"/>
<dbReference type="Gene3D" id="1.10.10.2830">
    <property type="match status" value="1"/>
</dbReference>
<comment type="similarity">
    <text evidence="1">Belongs to the ParB family.</text>
</comment>
<name>E7GFK1_9FIRM</name>
<dbReference type="InterPro" id="IPR050336">
    <property type="entry name" value="Chromosome_partition/occlusion"/>
</dbReference>
<dbReference type="GO" id="GO:0005694">
    <property type="term" value="C:chromosome"/>
    <property type="evidence" value="ECO:0007669"/>
    <property type="project" value="TreeGrafter"/>
</dbReference>
<dbReference type="InterPro" id="IPR004437">
    <property type="entry name" value="ParB/RepB/Spo0J"/>
</dbReference>
<dbReference type="eggNOG" id="COG1475">
    <property type="taxonomic scope" value="Bacteria"/>
</dbReference>
<evidence type="ECO:0000256" key="2">
    <source>
        <dbReference type="ARBA" id="ARBA00022829"/>
    </source>
</evidence>
<protein>
    <submittedName>
        <fullName evidence="4">Chromosome partitioning protein parB</fullName>
    </submittedName>
</protein>
<dbReference type="GO" id="GO:0007059">
    <property type="term" value="P:chromosome segregation"/>
    <property type="evidence" value="ECO:0007669"/>
    <property type="project" value="UniProtKB-KW"/>
</dbReference>
<dbReference type="Pfam" id="PF17762">
    <property type="entry name" value="HTH_ParB"/>
    <property type="match status" value="1"/>
</dbReference>
<organism evidence="4 5">
    <name type="scientific">Coprobacillus cateniformis</name>
    <dbReference type="NCBI Taxonomy" id="100884"/>
    <lineage>
        <taxon>Bacteria</taxon>
        <taxon>Bacillati</taxon>
        <taxon>Bacillota</taxon>
        <taxon>Erysipelotrichia</taxon>
        <taxon>Erysipelotrichales</taxon>
        <taxon>Coprobacillaceae</taxon>
        <taxon>Coprobacillus</taxon>
    </lineage>
</organism>
<dbReference type="InterPro" id="IPR041468">
    <property type="entry name" value="HTH_ParB/Spo0J"/>
</dbReference>
<evidence type="ECO:0000259" key="3">
    <source>
        <dbReference type="SMART" id="SM00470"/>
    </source>
</evidence>
<reference evidence="4 5" key="1">
    <citation type="submission" date="2010-12" db="EMBL/GenBank/DDBJ databases">
        <title>The Genome Sequence of Coprobacillus sp. strain 29_1.</title>
        <authorList>
            <consortium name="The Broad Institute Genome Sequencing Platform"/>
            <person name="Earl A."/>
            <person name="Ward D."/>
            <person name="Feldgarden M."/>
            <person name="Gevers D."/>
            <person name="Daigneault M."/>
            <person name="Sibley C.D."/>
            <person name="White A."/>
            <person name="Strauss J."/>
            <person name="Allen-Vercoe E."/>
            <person name="Young S.K."/>
            <person name="Zeng Q."/>
            <person name="Gargeya S."/>
            <person name="Fitzgerald M."/>
            <person name="Haas B."/>
            <person name="Abouelleil A."/>
            <person name="Alvarado L."/>
            <person name="Arachchi H.M."/>
            <person name="Berlin A."/>
            <person name="Brown A."/>
            <person name="Chapman S.B."/>
            <person name="Chen Z."/>
            <person name="Dunbar C."/>
            <person name="Freedman E."/>
            <person name="Gearin G."/>
            <person name="Gellesch M."/>
            <person name="Goldberg J."/>
            <person name="Griggs A."/>
            <person name="Gujja S."/>
            <person name="Heilman E."/>
            <person name="Heiman D."/>
            <person name="Howarth C."/>
            <person name="Larson L."/>
            <person name="Lui A."/>
            <person name="MacDonald P.J.P."/>
            <person name="Mehta T."/>
            <person name="Montmayeur A."/>
            <person name="Murphy C."/>
            <person name="Neiman D."/>
            <person name="Pearson M."/>
            <person name="Priest M."/>
            <person name="Roberts A."/>
            <person name="Saif S."/>
            <person name="Shea T."/>
            <person name="Shenoy N."/>
            <person name="Sisk P."/>
            <person name="Stolte C."/>
            <person name="Sykes S."/>
            <person name="White J."/>
            <person name="Yandava C."/>
            <person name="Nusbaum C."/>
            <person name="Birren B."/>
        </authorList>
    </citation>
    <scope>NUCLEOTIDE SEQUENCE [LARGE SCALE GENOMIC DNA]</scope>
    <source>
        <strain evidence="4 5">29_1</strain>
    </source>
</reference>
<dbReference type="SUPFAM" id="SSF110849">
    <property type="entry name" value="ParB/Sulfiredoxin"/>
    <property type="match status" value="1"/>
</dbReference>
<dbReference type="SMART" id="SM00470">
    <property type="entry name" value="ParB"/>
    <property type="match status" value="1"/>
</dbReference>
<accession>E7GFK1</accession>
<gene>
    <name evidence="4" type="ORF">HMPREF9488_03544</name>
</gene>
<dbReference type="Pfam" id="PF02195">
    <property type="entry name" value="ParB_N"/>
    <property type="match status" value="1"/>
</dbReference>